<sequence>MPTGRSSSSWEFHATPANDTGSKPSSSAASAARLRAATELVGVGIYSWNPQTGELSWDDRLRAKWGLHGAADVDMDVFQSAIHPDDRPRVNQAITDCTDPDGTGLYSVEYRVIGRDDGVIRHIATKGQTTFADGRAIGFIGAAIDVSRQRQNEQAVRSSEALFRSFADHSSNLIWIGDPSEDSIVYRSAAYEAICGQSCDDGADSLADWIKDVHEDDRDQVKRALDAVAQGEVTKFDYRLVHPRMARCGNCTTRAFRSLTRTAPFIALPASPRI</sequence>
<keyword evidence="9" id="KW-1185">Reference proteome</keyword>
<dbReference type="Gene3D" id="2.10.70.100">
    <property type="match status" value="1"/>
</dbReference>
<dbReference type="GO" id="GO:0004673">
    <property type="term" value="F:protein histidine kinase activity"/>
    <property type="evidence" value="ECO:0007669"/>
    <property type="project" value="UniProtKB-EC"/>
</dbReference>
<evidence type="ECO:0000256" key="5">
    <source>
        <dbReference type="ARBA" id="ARBA00022777"/>
    </source>
</evidence>
<dbReference type="EC" id="2.7.13.3" evidence="2"/>
<evidence type="ECO:0000256" key="3">
    <source>
        <dbReference type="ARBA" id="ARBA00022553"/>
    </source>
</evidence>
<dbReference type="PANTHER" id="PTHR43304">
    <property type="entry name" value="PHYTOCHROME-LIKE PROTEIN CPH1"/>
    <property type="match status" value="1"/>
</dbReference>
<dbReference type="EMBL" id="JAALFG010000003">
    <property type="protein sequence ID" value="NGP18806.1"/>
    <property type="molecule type" value="Genomic_DNA"/>
</dbReference>
<dbReference type="Gene3D" id="3.30.450.20">
    <property type="entry name" value="PAS domain"/>
    <property type="match status" value="2"/>
</dbReference>
<feature type="domain" description="PAC" evidence="7">
    <location>
        <begin position="106"/>
        <end position="158"/>
    </location>
</feature>
<evidence type="ECO:0000256" key="1">
    <source>
        <dbReference type="ARBA" id="ARBA00000085"/>
    </source>
</evidence>
<dbReference type="AlphaFoldDB" id="A0A6M1SQG6"/>
<reference evidence="8 9" key="1">
    <citation type="submission" date="2020-02" db="EMBL/GenBank/DDBJ databases">
        <authorList>
            <person name="Khan S.A."/>
            <person name="Jeon C.O."/>
            <person name="Chun B.H."/>
        </authorList>
    </citation>
    <scope>NUCLEOTIDE SEQUENCE [LARGE SCALE GENOMIC DNA]</scope>
    <source>
        <strain evidence="8 9">H239</strain>
    </source>
</reference>
<feature type="compositionally biased region" description="Polar residues" evidence="6">
    <location>
        <begin position="1"/>
        <end position="10"/>
    </location>
</feature>
<dbReference type="PROSITE" id="PS50113">
    <property type="entry name" value="PAC"/>
    <property type="match status" value="1"/>
</dbReference>
<gene>
    <name evidence="8" type="ORF">G5575_15100</name>
</gene>
<feature type="region of interest" description="Disordered" evidence="6">
    <location>
        <begin position="1"/>
        <end position="26"/>
    </location>
</feature>
<reference evidence="8 9" key="2">
    <citation type="submission" date="2020-03" db="EMBL/GenBank/DDBJ databases">
        <title>Devosia chinhatensis sp. nov., isolated from a hexachlorocyclohexane (HCH) dump site in India.</title>
        <authorList>
            <person name="Kumar M."/>
            <person name="Lal R."/>
        </authorList>
    </citation>
    <scope>NUCLEOTIDE SEQUENCE [LARGE SCALE GENOMIC DNA]</scope>
    <source>
        <strain evidence="8 9">H239</strain>
    </source>
</reference>
<comment type="caution">
    <text evidence="8">The sequence shown here is derived from an EMBL/GenBank/DDBJ whole genome shotgun (WGS) entry which is preliminary data.</text>
</comment>
<keyword evidence="4" id="KW-0808">Transferase</keyword>
<evidence type="ECO:0000256" key="6">
    <source>
        <dbReference type="SAM" id="MobiDB-lite"/>
    </source>
</evidence>
<dbReference type="InterPro" id="IPR052162">
    <property type="entry name" value="Sensor_kinase/Photoreceptor"/>
</dbReference>
<dbReference type="InterPro" id="IPR000014">
    <property type="entry name" value="PAS"/>
</dbReference>
<dbReference type="NCBIfam" id="TIGR00229">
    <property type="entry name" value="sensory_box"/>
    <property type="match status" value="1"/>
</dbReference>
<organism evidence="8 9">
    <name type="scientific">Devosia aurantiaca</name>
    <dbReference type="NCBI Taxonomy" id="2714858"/>
    <lineage>
        <taxon>Bacteria</taxon>
        <taxon>Pseudomonadati</taxon>
        <taxon>Pseudomonadota</taxon>
        <taxon>Alphaproteobacteria</taxon>
        <taxon>Hyphomicrobiales</taxon>
        <taxon>Devosiaceae</taxon>
        <taxon>Devosia</taxon>
    </lineage>
</organism>
<comment type="catalytic activity">
    <reaction evidence="1">
        <text>ATP + protein L-histidine = ADP + protein N-phospho-L-histidine.</text>
        <dbReference type="EC" id="2.7.13.3"/>
    </reaction>
</comment>
<dbReference type="SMART" id="SM00091">
    <property type="entry name" value="PAS"/>
    <property type="match status" value="2"/>
</dbReference>
<dbReference type="Pfam" id="PF08447">
    <property type="entry name" value="PAS_3"/>
    <property type="match status" value="2"/>
</dbReference>
<keyword evidence="5" id="KW-0418">Kinase</keyword>
<name>A0A6M1SQG6_9HYPH</name>
<dbReference type="InterPro" id="IPR000700">
    <property type="entry name" value="PAS-assoc_C"/>
</dbReference>
<evidence type="ECO:0000259" key="7">
    <source>
        <dbReference type="PROSITE" id="PS50113"/>
    </source>
</evidence>
<evidence type="ECO:0000313" key="9">
    <source>
        <dbReference type="Proteomes" id="UP000474802"/>
    </source>
</evidence>
<dbReference type="InterPro" id="IPR013655">
    <property type="entry name" value="PAS_fold_3"/>
</dbReference>
<keyword evidence="3" id="KW-0597">Phosphoprotein</keyword>
<evidence type="ECO:0000256" key="2">
    <source>
        <dbReference type="ARBA" id="ARBA00012438"/>
    </source>
</evidence>
<evidence type="ECO:0000313" key="8">
    <source>
        <dbReference type="EMBL" id="NGP18806.1"/>
    </source>
</evidence>
<evidence type="ECO:0000256" key="4">
    <source>
        <dbReference type="ARBA" id="ARBA00022679"/>
    </source>
</evidence>
<dbReference type="PANTHER" id="PTHR43304:SF1">
    <property type="entry name" value="PAC DOMAIN-CONTAINING PROTEIN"/>
    <property type="match status" value="1"/>
</dbReference>
<dbReference type="SUPFAM" id="SSF55785">
    <property type="entry name" value="PYP-like sensor domain (PAS domain)"/>
    <property type="match status" value="2"/>
</dbReference>
<protein>
    <recommendedName>
        <fullName evidence="2">histidine kinase</fullName>
        <ecNumber evidence="2">2.7.13.3</ecNumber>
    </recommendedName>
</protein>
<dbReference type="Proteomes" id="UP000474802">
    <property type="component" value="Unassembled WGS sequence"/>
</dbReference>
<dbReference type="InterPro" id="IPR035965">
    <property type="entry name" value="PAS-like_dom_sf"/>
</dbReference>
<proteinExistence type="predicted"/>
<dbReference type="CDD" id="cd00130">
    <property type="entry name" value="PAS"/>
    <property type="match status" value="1"/>
</dbReference>
<accession>A0A6M1SQG6</accession>